<dbReference type="EMBL" id="BAABBY010000006">
    <property type="protein sequence ID" value="GAA4205404.1"/>
    <property type="molecule type" value="Genomic_DNA"/>
</dbReference>
<gene>
    <name evidence="1" type="ORF">GCM10022289_24750</name>
</gene>
<organism evidence="1 2">
    <name type="scientific">Pedobacter jeongneungensis</name>
    <dbReference type="NCBI Taxonomy" id="947309"/>
    <lineage>
        <taxon>Bacteria</taxon>
        <taxon>Pseudomonadati</taxon>
        <taxon>Bacteroidota</taxon>
        <taxon>Sphingobacteriia</taxon>
        <taxon>Sphingobacteriales</taxon>
        <taxon>Sphingobacteriaceae</taxon>
        <taxon>Pedobacter</taxon>
    </lineage>
</organism>
<sequence length="200" mass="22610">MLLHTSCNSNKNLIAQNSIDLSLPEKFKPAGKLDGDQLIEAMLTQRFMFNKMLIKNGFDPQKQYPRVISILDIATAGTISFNGFDYIIRQNKIVGVKGIKLSLFALTTLNGKMMKLDQIQQYCSEQANLAYQVKKRNLETIKALDRQYFAALRSMRKITSSIATLARKPNPSVSIEIVIAKIKLPDGKFEFKRNYVADAE</sequence>
<dbReference type="RefSeq" id="WP_344851771.1">
    <property type="nucleotide sequence ID" value="NZ_BAABBY010000006.1"/>
</dbReference>
<keyword evidence="2" id="KW-1185">Reference proteome</keyword>
<reference evidence="2" key="1">
    <citation type="journal article" date="2019" name="Int. J. Syst. Evol. Microbiol.">
        <title>The Global Catalogue of Microorganisms (GCM) 10K type strain sequencing project: providing services to taxonomists for standard genome sequencing and annotation.</title>
        <authorList>
            <consortium name="The Broad Institute Genomics Platform"/>
            <consortium name="The Broad Institute Genome Sequencing Center for Infectious Disease"/>
            <person name="Wu L."/>
            <person name="Ma J."/>
        </authorList>
    </citation>
    <scope>NUCLEOTIDE SEQUENCE [LARGE SCALE GENOMIC DNA]</scope>
    <source>
        <strain evidence="2">JCM 17626</strain>
    </source>
</reference>
<evidence type="ECO:0008006" key="3">
    <source>
        <dbReference type="Google" id="ProtNLM"/>
    </source>
</evidence>
<name>A0ABP8BF39_9SPHI</name>
<protein>
    <recommendedName>
        <fullName evidence="3">DUF4294 domain-containing protein</fullName>
    </recommendedName>
</protein>
<evidence type="ECO:0000313" key="2">
    <source>
        <dbReference type="Proteomes" id="UP001501772"/>
    </source>
</evidence>
<evidence type="ECO:0000313" key="1">
    <source>
        <dbReference type="EMBL" id="GAA4205404.1"/>
    </source>
</evidence>
<proteinExistence type="predicted"/>
<comment type="caution">
    <text evidence="1">The sequence shown here is derived from an EMBL/GenBank/DDBJ whole genome shotgun (WGS) entry which is preliminary data.</text>
</comment>
<accession>A0ABP8BF39</accession>
<dbReference type="Proteomes" id="UP001501772">
    <property type="component" value="Unassembled WGS sequence"/>
</dbReference>